<dbReference type="SMART" id="SM00855">
    <property type="entry name" value="PGAM"/>
    <property type="match status" value="1"/>
</dbReference>
<dbReference type="CDD" id="cd07067">
    <property type="entry name" value="HP_PGM_like"/>
    <property type="match status" value="1"/>
</dbReference>
<evidence type="ECO:0000313" key="4">
    <source>
        <dbReference type="Proteomes" id="UP000198867"/>
    </source>
</evidence>
<dbReference type="SUPFAM" id="SSF53254">
    <property type="entry name" value="Phosphoglycerate mutase-like"/>
    <property type="match status" value="1"/>
</dbReference>
<accession>A0A1I5DLI8</accession>
<dbReference type="Pfam" id="PF00300">
    <property type="entry name" value="His_Phos_1"/>
    <property type="match status" value="1"/>
</dbReference>
<dbReference type="STRING" id="995034.SAMN05216219_2961"/>
<dbReference type="Proteomes" id="UP000198867">
    <property type="component" value="Unassembled WGS sequence"/>
</dbReference>
<evidence type="ECO:0000313" key="3">
    <source>
        <dbReference type="EMBL" id="SFO00030.1"/>
    </source>
</evidence>
<dbReference type="PANTHER" id="PTHR20935">
    <property type="entry name" value="PHOSPHOGLYCERATE MUTASE-RELATED"/>
    <property type="match status" value="1"/>
</dbReference>
<organism evidence="3 4">
    <name type="scientific">Mycetocola miduiensis</name>
    <dbReference type="NCBI Taxonomy" id="995034"/>
    <lineage>
        <taxon>Bacteria</taxon>
        <taxon>Bacillati</taxon>
        <taxon>Actinomycetota</taxon>
        <taxon>Actinomycetes</taxon>
        <taxon>Micrococcales</taxon>
        <taxon>Microbacteriaceae</taxon>
        <taxon>Mycetocola</taxon>
    </lineage>
</organism>
<dbReference type="GO" id="GO:0016787">
    <property type="term" value="F:hydrolase activity"/>
    <property type="evidence" value="ECO:0007669"/>
    <property type="project" value="UniProtKB-KW"/>
</dbReference>
<evidence type="ECO:0000256" key="1">
    <source>
        <dbReference type="ARBA" id="ARBA00022801"/>
    </source>
</evidence>
<dbReference type="Gene3D" id="3.40.50.1240">
    <property type="entry name" value="Phosphoglycerate mutase-like"/>
    <property type="match status" value="1"/>
</dbReference>
<name>A0A1I5DLI8_9MICO</name>
<keyword evidence="4" id="KW-1185">Reference proteome</keyword>
<dbReference type="EMBL" id="FOVM01000010">
    <property type="protein sequence ID" value="SFO00030.1"/>
    <property type="molecule type" value="Genomic_DNA"/>
</dbReference>
<reference evidence="4" key="1">
    <citation type="submission" date="2016-10" db="EMBL/GenBank/DDBJ databases">
        <authorList>
            <person name="Varghese N."/>
            <person name="Submissions S."/>
        </authorList>
    </citation>
    <scope>NUCLEOTIDE SEQUENCE [LARGE SCALE GENOMIC DNA]</scope>
    <source>
        <strain evidence="4">CGMCC 1.11101</strain>
    </source>
</reference>
<evidence type="ECO:0000256" key="2">
    <source>
        <dbReference type="PIRSR" id="PIRSR613078-2"/>
    </source>
</evidence>
<gene>
    <name evidence="3" type="ORF">SAMN05216219_2961</name>
</gene>
<dbReference type="InterPro" id="IPR013078">
    <property type="entry name" value="His_Pase_superF_clade-1"/>
</dbReference>
<sequence length="172" mass="18558">MSKPFTKRLLIMRHAKSAWPPGVADLDRPLLPRGVREASLAGTWLHSNGIRPDVILCSTATRAQQTCAKVRSGLGDAPEPDLHDALYAASAVRMLAVINHVLETARCVLLVAHMPGVQELVTRLASNDSEASADAAFRYPTSAFAVLETLTPWAELDGRDAEITHFVVPRGG</sequence>
<dbReference type="OrthoDB" id="9810154at2"/>
<dbReference type="InterPro" id="IPR051021">
    <property type="entry name" value="Mito_Ser/Thr_phosphatase"/>
</dbReference>
<dbReference type="PANTHER" id="PTHR20935:SF1">
    <property type="entry name" value="SLL1549 PROTEIN"/>
    <property type="match status" value="1"/>
</dbReference>
<feature type="binding site" evidence="2">
    <location>
        <position position="62"/>
    </location>
    <ligand>
        <name>substrate</name>
    </ligand>
</feature>
<protein>
    <submittedName>
        <fullName evidence="3">Phosphohistidine phosphatase</fullName>
    </submittedName>
</protein>
<proteinExistence type="predicted"/>
<keyword evidence="1" id="KW-0378">Hydrolase</keyword>
<dbReference type="RefSeq" id="WP_090712791.1">
    <property type="nucleotide sequence ID" value="NZ_FOVM01000010.1"/>
</dbReference>
<dbReference type="AlphaFoldDB" id="A0A1I5DLI8"/>
<dbReference type="InterPro" id="IPR029033">
    <property type="entry name" value="His_PPase_superfam"/>
</dbReference>